<proteinExistence type="predicted"/>
<feature type="non-terminal residue" evidence="1">
    <location>
        <position position="1"/>
    </location>
</feature>
<organism evidence="1 2">
    <name type="scientific">Eragrostis curvula</name>
    <name type="common">weeping love grass</name>
    <dbReference type="NCBI Taxonomy" id="38414"/>
    <lineage>
        <taxon>Eukaryota</taxon>
        <taxon>Viridiplantae</taxon>
        <taxon>Streptophyta</taxon>
        <taxon>Embryophyta</taxon>
        <taxon>Tracheophyta</taxon>
        <taxon>Spermatophyta</taxon>
        <taxon>Magnoliopsida</taxon>
        <taxon>Liliopsida</taxon>
        <taxon>Poales</taxon>
        <taxon>Poaceae</taxon>
        <taxon>PACMAD clade</taxon>
        <taxon>Chloridoideae</taxon>
        <taxon>Eragrostideae</taxon>
        <taxon>Eragrostidinae</taxon>
        <taxon>Eragrostis</taxon>
    </lineage>
</organism>
<dbReference type="EMBL" id="RWGY01000005">
    <property type="protein sequence ID" value="TVU42527.1"/>
    <property type="molecule type" value="Genomic_DNA"/>
</dbReference>
<name>A0A5J9W3L0_9POAL</name>
<accession>A0A5J9W3L0</accession>
<evidence type="ECO:0000313" key="2">
    <source>
        <dbReference type="Proteomes" id="UP000324897"/>
    </source>
</evidence>
<protein>
    <submittedName>
        <fullName evidence="1">Uncharacterized protein</fullName>
    </submittedName>
</protein>
<dbReference type="Proteomes" id="UP000324897">
    <property type="component" value="Unassembled WGS sequence"/>
</dbReference>
<gene>
    <name evidence="1" type="ORF">EJB05_08939</name>
</gene>
<reference evidence="1 2" key="1">
    <citation type="journal article" date="2019" name="Sci. Rep.">
        <title>A high-quality genome of Eragrostis curvula grass provides insights into Poaceae evolution and supports new strategies to enhance forage quality.</title>
        <authorList>
            <person name="Carballo J."/>
            <person name="Santos B.A.C.M."/>
            <person name="Zappacosta D."/>
            <person name="Garbus I."/>
            <person name="Selva J.P."/>
            <person name="Gallo C.A."/>
            <person name="Diaz A."/>
            <person name="Albertini E."/>
            <person name="Caccamo M."/>
            <person name="Echenique V."/>
        </authorList>
    </citation>
    <scope>NUCLEOTIDE SEQUENCE [LARGE SCALE GENOMIC DNA]</scope>
    <source>
        <strain evidence="2">cv. Victoria</strain>
        <tissue evidence="1">Leaf</tissue>
    </source>
</reference>
<dbReference type="AlphaFoldDB" id="A0A5J9W3L0"/>
<dbReference type="Gramene" id="TVU42527">
    <property type="protein sequence ID" value="TVU42527"/>
    <property type="gene ID" value="EJB05_08939"/>
</dbReference>
<evidence type="ECO:0000313" key="1">
    <source>
        <dbReference type="EMBL" id="TVU42527.1"/>
    </source>
</evidence>
<keyword evidence="2" id="KW-1185">Reference proteome</keyword>
<sequence length="244" mass="26793">MEAAEMVLVSTINTQLDDLPRCHVPLGFIYEVSRTDPTVEAEEEEGRGVPGCEGRHYCGGGGGSRGATKRQKMGPAHGYCSTVARIFSWFGSRRFASLPIAHTPRQFLEARRFFFEPPSLLILPFHRRALLLSGTPRRADLDLLSSWHAAPRVPPCPRRRIAASAAASSFSSPNVATRHGHRLITVPQPPIRRVRALAVAVVDCEEEHGRSCLPACLPLHSLILTLALAGSLLQLLIRLCRPRS</sequence>
<comment type="caution">
    <text evidence="1">The sequence shown here is derived from an EMBL/GenBank/DDBJ whole genome shotgun (WGS) entry which is preliminary data.</text>
</comment>